<organism evidence="2">
    <name type="scientific">Pseudomonas tritici</name>
    <dbReference type="NCBI Taxonomy" id="2745518"/>
    <lineage>
        <taxon>Bacteria</taxon>
        <taxon>Pseudomonadati</taxon>
        <taxon>Pseudomonadota</taxon>
        <taxon>Gammaproteobacteria</taxon>
        <taxon>Pseudomonadales</taxon>
        <taxon>Pseudomonadaceae</taxon>
        <taxon>Pseudomonas</taxon>
    </lineage>
</organism>
<keyword evidence="4" id="KW-1185">Reference proteome</keyword>
<reference evidence="2" key="1">
    <citation type="journal article" date="2020" name="Microorganisms">
        <title>Reliable Identification of Environmental Pseudomonas Isolates Using the rpoD Gene.</title>
        <authorList>
            <consortium name="The Broad Institute Genome Sequencing Platform"/>
            <person name="Girard L."/>
            <person name="Lood C."/>
            <person name="Rokni-Zadeh H."/>
            <person name="van Noort V."/>
            <person name="Lavigne R."/>
            <person name="De Mot R."/>
        </authorList>
    </citation>
    <scope>NUCLEOTIDE SEQUENCE [LARGE SCALE GENOMIC DNA]</scope>
    <source>
        <strain evidence="2">SWRI145</strain>
    </source>
</reference>
<name>A0A8I0CX85_9PSED</name>
<dbReference type="InterPro" id="IPR025188">
    <property type="entry name" value="DUF4113"/>
</dbReference>
<dbReference type="EMBL" id="JABWQF010000010">
    <property type="protein sequence ID" value="MBC3293537.1"/>
    <property type="molecule type" value="Genomic_DNA"/>
</dbReference>
<evidence type="ECO:0000313" key="3">
    <source>
        <dbReference type="EMBL" id="QXH85584.1"/>
    </source>
</evidence>
<proteinExistence type="predicted"/>
<evidence type="ECO:0000313" key="4">
    <source>
        <dbReference type="Proteomes" id="UP000615613"/>
    </source>
</evidence>
<protein>
    <submittedName>
        <fullName evidence="2">DUF4113 domain-containing protein</fullName>
    </submittedName>
</protein>
<evidence type="ECO:0000313" key="2">
    <source>
        <dbReference type="EMBL" id="MBC3293537.1"/>
    </source>
</evidence>
<dbReference type="KEGG" id="ptrt:HU722_0008940"/>
<accession>A0A8I0CX85</accession>
<dbReference type="Proteomes" id="UP000615613">
    <property type="component" value="Chromosome"/>
</dbReference>
<gene>
    <name evidence="3" type="ORF">HU722_0008940</name>
    <name evidence="2" type="ORF">HU722_18600</name>
</gene>
<dbReference type="AlphaFoldDB" id="A0A8I0CX85"/>
<dbReference type="Pfam" id="PF13438">
    <property type="entry name" value="DUF4113"/>
    <property type="match status" value="1"/>
</dbReference>
<reference evidence="3" key="2">
    <citation type="submission" date="2021-06" db="EMBL/GenBank/DDBJ databases">
        <title>Updating the genus Pseudomonas: Description of 43 new species and partition of the Pseudomonas putida group.</title>
        <authorList>
            <person name="Girard L."/>
            <person name="Lood C."/>
            <person name="Vandamme P."/>
            <person name="Rokni-Zadeh H."/>
            <person name="van Noort V."/>
            <person name="Hofte M."/>
            <person name="Lavigne R."/>
            <person name="De Mot R."/>
        </authorList>
    </citation>
    <scope>NUCLEOTIDE SEQUENCE</scope>
    <source>
        <strain evidence="3">SWRI145</strain>
    </source>
</reference>
<feature type="domain" description="DUF4113" evidence="1">
    <location>
        <begin position="47"/>
        <end position="96"/>
    </location>
</feature>
<evidence type="ECO:0000259" key="1">
    <source>
        <dbReference type="Pfam" id="PF13438"/>
    </source>
</evidence>
<dbReference type="EMBL" id="CP077084">
    <property type="protein sequence ID" value="QXH85584.1"/>
    <property type="molecule type" value="Genomic_DNA"/>
</dbReference>
<sequence length="99" mass="11319">MAVDSLNRVFRPGFNYSKAEVMLLSLCQPGEYTEDLFSESQPGSSTKLMAILDDINQRWGRGTLRSASVPSNPDWGMRRELMSQSYTTRLDHLWRVSCK</sequence>